<feature type="signal peptide" evidence="1">
    <location>
        <begin position="1"/>
        <end position="16"/>
    </location>
</feature>
<protein>
    <submittedName>
        <fullName evidence="2">Putative secreted protein</fullName>
    </submittedName>
</protein>
<reference evidence="2" key="1">
    <citation type="submission" date="2019-09" db="EMBL/GenBank/DDBJ databases">
        <title>Organ-specific transcriptomic study of the physiology of the cattle tick, Rhipicephalus microplus.</title>
        <authorList>
            <person name="Tirloni L."/>
            <person name="Braz G."/>
            <person name="Gandara A.C.P."/>
            <person name="Sabadin G.A."/>
            <person name="da Silva R.M."/>
            <person name="Guizzo M.G."/>
            <person name="Machado J.A."/>
            <person name="Costa E.P."/>
            <person name="Gomes H.F."/>
            <person name="Moraes J."/>
            <person name="Mota M.B.S."/>
            <person name="Mesquita R.D."/>
            <person name="Alvarenga P.H."/>
            <person name="Alves F."/>
            <person name="Seixas A."/>
            <person name="da Fonseca R.N."/>
            <person name="Fogaca A."/>
            <person name="Logullo C."/>
            <person name="Tanaka A."/>
            <person name="Daffre S."/>
            <person name="Termignoni C."/>
            <person name="Vaz I.S.Jr."/>
            <person name="Oliveira P.L."/>
            <person name="Ribeiro J.M."/>
        </authorList>
    </citation>
    <scope>NUCLEOTIDE SEQUENCE</scope>
    <source>
        <strain evidence="2">Porto Alegre</strain>
    </source>
</reference>
<name>A0A6M2DAY9_RHIMP</name>
<keyword evidence="1" id="KW-0732">Signal</keyword>
<sequence length="78" mass="8987">MFCFFFFFFSFIMTNGRNIHGAWTELLSVAYIPSFHLNFPHSLVFFQYDATNQTNLNAVHVSSSPDIVSCYDDNLSTC</sequence>
<evidence type="ECO:0000313" key="2">
    <source>
        <dbReference type="EMBL" id="NOV43315.1"/>
    </source>
</evidence>
<dbReference type="AlphaFoldDB" id="A0A6M2DAY9"/>
<dbReference type="EMBL" id="GHWJ01010578">
    <property type="protein sequence ID" value="NOV43315.1"/>
    <property type="molecule type" value="Transcribed_RNA"/>
</dbReference>
<proteinExistence type="predicted"/>
<feature type="chain" id="PRO_5027020859" evidence="1">
    <location>
        <begin position="17"/>
        <end position="78"/>
    </location>
</feature>
<organism evidence="2">
    <name type="scientific">Rhipicephalus microplus</name>
    <name type="common">Cattle tick</name>
    <name type="synonym">Boophilus microplus</name>
    <dbReference type="NCBI Taxonomy" id="6941"/>
    <lineage>
        <taxon>Eukaryota</taxon>
        <taxon>Metazoa</taxon>
        <taxon>Ecdysozoa</taxon>
        <taxon>Arthropoda</taxon>
        <taxon>Chelicerata</taxon>
        <taxon>Arachnida</taxon>
        <taxon>Acari</taxon>
        <taxon>Parasitiformes</taxon>
        <taxon>Ixodida</taxon>
        <taxon>Ixodoidea</taxon>
        <taxon>Ixodidae</taxon>
        <taxon>Rhipicephalinae</taxon>
        <taxon>Rhipicephalus</taxon>
        <taxon>Boophilus</taxon>
    </lineage>
</organism>
<evidence type="ECO:0000256" key="1">
    <source>
        <dbReference type="SAM" id="SignalP"/>
    </source>
</evidence>
<accession>A0A6M2DAY9</accession>